<dbReference type="EC" id="6.3.1.5" evidence="9"/>
<dbReference type="InterPro" id="IPR003694">
    <property type="entry name" value="NAD_synthase"/>
</dbReference>
<comment type="catalytic activity">
    <reaction evidence="2">
        <text>2,5-diamino-6-hydroxy-4-(5-phosphoribosylamino)-pyrimidine + H2O = 2,5,6-triamino-4-hydroxypyrimidine + D-ribose 5-phosphate</text>
        <dbReference type="Rhea" id="RHEA:23436"/>
        <dbReference type="ChEBI" id="CHEBI:15377"/>
        <dbReference type="ChEBI" id="CHEBI:58614"/>
        <dbReference type="ChEBI" id="CHEBI:78346"/>
        <dbReference type="ChEBI" id="CHEBI:137796"/>
    </reaction>
</comment>
<gene>
    <name evidence="12" type="primary">nadE</name>
    <name evidence="12" type="ORF">CUS_7700</name>
</gene>
<dbReference type="InterPro" id="IPR012816">
    <property type="entry name" value="NADAR"/>
</dbReference>
<evidence type="ECO:0000256" key="7">
    <source>
        <dbReference type="ARBA" id="ARBA00023027"/>
    </source>
</evidence>
<evidence type="ECO:0000256" key="8">
    <source>
        <dbReference type="RuleBase" id="RU003811"/>
    </source>
</evidence>
<comment type="caution">
    <text evidence="12">The sequence shown here is derived from an EMBL/GenBank/DDBJ whole genome shotgun (WGS) entry which is preliminary data.</text>
</comment>
<evidence type="ECO:0000313" key="13">
    <source>
        <dbReference type="Proteomes" id="UP000004259"/>
    </source>
</evidence>
<evidence type="ECO:0000256" key="3">
    <source>
        <dbReference type="ARBA" id="ARBA00004790"/>
    </source>
</evidence>
<name>E9SFX9_RUMAL</name>
<dbReference type="GO" id="GO:0004359">
    <property type="term" value="F:glutaminase activity"/>
    <property type="evidence" value="ECO:0007669"/>
    <property type="project" value="InterPro"/>
</dbReference>
<dbReference type="STRING" id="246199.CUS_7700"/>
<dbReference type="Proteomes" id="UP000004259">
    <property type="component" value="Unassembled WGS sequence"/>
</dbReference>
<evidence type="ECO:0000259" key="11">
    <source>
        <dbReference type="Pfam" id="PF08719"/>
    </source>
</evidence>
<feature type="domain" description="NADAR" evidence="11">
    <location>
        <begin position="8"/>
        <end position="137"/>
    </location>
</feature>
<dbReference type="SUPFAM" id="SSF52402">
    <property type="entry name" value="Adenine nucleotide alpha hydrolases-like"/>
    <property type="match status" value="1"/>
</dbReference>
<comment type="catalytic activity">
    <reaction evidence="9">
        <text>deamido-NAD(+) + NH4(+) + ATP = AMP + diphosphate + NAD(+) + H(+)</text>
        <dbReference type="Rhea" id="RHEA:21188"/>
        <dbReference type="ChEBI" id="CHEBI:15378"/>
        <dbReference type="ChEBI" id="CHEBI:28938"/>
        <dbReference type="ChEBI" id="CHEBI:30616"/>
        <dbReference type="ChEBI" id="CHEBI:33019"/>
        <dbReference type="ChEBI" id="CHEBI:57540"/>
        <dbReference type="ChEBI" id="CHEBI:58437"/>
        <dbReference type="ChEBI" id="CHEBI:456215"/>
        <dbReference type="EC" id="6.3.1.5"/>
    </reaction>
</comment>
<comment type="catalytic activity">
    <reaction evidence="1">
        <text>5-amino-6-(5-phospho-D-ribosylamino)uracil + H2O = 5,6-diaminouracil + D-ribose 5-phosphate</text>
        <dbReference type="Rhea" id="RHEA:55020"/>
        <dbReference type="ChEBI" id="CHEBI:15377"/>
        <dbReference type="ChEBI" id="CHEBI:46252"/>
        <dbReference type="ChEBI" id="CHEBI:58453"/>
        <dbReference type="ChEBI" id="CHEBI:78346"/>
    </reaction>
</comment>
<dbReference type="CDD" id="cd00553">
    <property type="entry name" value="NAD_synthase"/>
    <property type="match status" value="1"/>
</dbReference>
<dbReference type="PANTHER" id="PTHR23090">
    <property type="entry name" value="NH 3 /GLUTAMINE-DEPENDENT NAD + SYNTHETASE"/>
    <property type="match status" value="1"/>
</dbReference>
<dbReference type="EMBL" id="ADKM02000122">
    <property type="protein sequence ID" value="EGC01799.1"/>
    <property type="molecule type" value="Genomic_DNA"/>
</dbReference>
<dbReference type="GO" id="GO:0003952">
    <property type="term" value="F:NAD+ synthase (glutamine-hydrolyzing) activity"/>
    <property type="evidence" value="ECO:0007669"/>
    <property type="project" value="InterPro"/>
</dbReference>
<evidence type="ECO:0000313" key="12">
    <source>
        <dbReference type="EMBL" id="EGC01799.1"/>
    </source>
</evidence>
<dbReference type="NCBIfam" id="TIGR00552">
    <property type="entry name" value="nadE"/>
    <property type="match status" value="1"/>
</dbReference>
<dbReference type="NCBIfam" id="TIGR02464">
    <property type="entry name" value="ribofla_fusion"/>
    <property type="match status" value="1"/>
</dbReference>
<evidence type="ECO:0000256" key="1">
    <source>
        <dbReference type="ARBA" id="ARBA00000022"/>
    </source>
</evidence>
<dbReference type="GO" id="GO:0005737">
    <property type="term" value="C:cytoplasm"/>
    <property type="evidence" value="ECO:0007669"/>
    <property type="project" value="InterPro"/>
</dbReference>
<dbReference type="InterPro" id="IPR037238">
    <property type="entry name" value="YbiA-like_sf"/>
</dbReference>
<sequence>MIDSFKGDYCFLSNFYEAKVTYEGITYLNNEAAFQSIKTTDMAKRRDFADLDPAEAKKAGRNVSLRGDWEDIKINVMYKICKAKFTQNSDIAEKLLATGDEELVEGNDHGDKIWGKVNGEGANNLGKILMRVREELKMSKFDAKKVKDEIVQWIKDYFEENATPETKAVIGISGGKDSSVAAALCVEALGKDRVIGVLMPQGEQFDIDCSKQLVNHLGIKSYEINVGSTVSALLGELGSKLDVAEQARVNTPPRIRMTTLYAVAACVGGRVVNTCNMSEDWVGYSTKFGDSAGDFSPLSELVVREVIAVGDELGIPYELTHKTPIDGLCGKTDEDNLGFTYAELDSYIRQETDLTDKPELKTRIDGMHARNLHKLLPMPKFEYKG</sequence>
<keyword evidence="4 8" id="KW-0436">Ligase</keyword>
<proteinExistence type="inferred from homology"/>
<dbReference type="AlphaFoldDB" id="E9SFX9"/>
<dbReference type="Gene3D" id="1.10.357.40">
    <property type="entry name" value="YbiA-like"/>
    <property type="match status" value="1"/>
</dbReference>
<dbReference type="Pfam" id="PF08719">
    <property type="entry name" value="NADAR"/>
    <property type="match status" value="1"/>
</dbReference>
<reference evidence="12 13" key="1">
    <citation type="submission" date="2011-02" db="EMBL/GenBank/DDBJ databases">
        <authorList>
            <person name="Nelson K.E."/>
            <person name="Sutton G."/>
            <person name="Torralba M."/>
            <person name="Durkin S."/>
            <person name="Harkins D."/>
            <person name="Montgomery R."/>
            <person name="Ziemer C."/>
            <person name="Klaassens E."/>
            <person name="Ocuiv P."/>
            <person name="Morrison M."/>
        </authorList>
    </citation>
    <scope>NUCLEOTIDE SEQUENCE [LARGE SCALE GENOMIC DNA]</scope>
    <source>
        <strain evidence="12 13">8</strain>
    </source>
</reference>
<evidence type="ECO:0000256" key="6">
    <source>
        <dbReference type="ARBA" id="ARBA00022840"/>
    </source>
</evidence>
<evidence type="ECO:0000256" key="9">
    <source>
        <dbReference type="RuleBase" id="RU003812"/>
    </source>
</evidence>
<evidence type="ECO:0000256" key="5">
    <source>
        <dbReference type="ARBA" id="ARBA00022741"/>
    </source>
</evidence>
<dbReference type="GO" id="GO:0008795">
    <property type="term" value="F:NAD+ synthase activity"/>
    <property type="evidence" value="ECO:0007669"/>
    <property type="project" value="UniProtKB-EC"/>
</dbReference>
<dbReference type="CDD" id="cd15457">
    <property type="entry name" value="NADAR"/>
    <property type="match status" value="1"/>
</dbReference>
<dbReference type="eggNOG" id="COG0171">
    <property type="taxonomic scope" value="Bacteria"/>
</dbReference>
<dbReference type="UniPathway" id="UPA00253">
    <property type="reaction ID" value="UER00333"/>
</dbReference>
<dbReference type="SUPFAM" id="SSF143990">
    <property type="entry name" value="YbiA-like"/>
    <property type="match status" value="1"/>
</dbReference>
<keyword evidence="7 8" id="KW-0520">NAD</keyword>
<feature type="domain" description="NAD/GMP synthase" evidence="10">
    <location>
        <begin position="149"/>
        <end position="369"/>
    </location>
</feature>
<dbReference type="InterPro" id="IPR022310">
    <property type="entry name" value="NAD/GMP_synthase"/>
</dbReference>
<dbReference type="GO" id="GO:0009435">
    <property type="term" value="P:NAD+ biosynthetic process"/>
    <property type="evidence" value="ECO:0007669"/>
    <property type="project" value="UniProtKB-UniPathway"/>
</dbReference>
<dbReference type="Gene3D" id="3.40.50.620">
    <property type="entry name" value="HUPs"/>
    <property type="match status" value="1"/>
</dbReference>
<comment type="similarity">
    <text evidence="8">Belongs to the NAD synthetase family.</text>
</comment>
<comment type="pathway">
    <text evidence="3">Cofactor biosynthesis; NAD(+) biosynthesis.</text>
</comment>
<protein>
    <recommendedName>
        <fullName evidence="9">NH(3)-dependent NAD(+) synthetase</fullName>
        <ecNumber evidence="9">6.3.1.5</ecNumber>
    </recommendedName>
</protein>
<dbReference type="eggNOG" id="COG3236">
    <property type="taxonomic scope" value="Bacteria"/>
</dbReference>
<dbReference type="OrthoDB" id="9803818at2"/>
<keyword evidence="6 8" id="KW-0067">ATP-binding</keyword>
<dbReference type="GO" id="GO:0005524">
    <property type="term" value="F:ATP binding"/>
    <property type="evidence" value="ECO:0007669"/>
    <property type="project" value="UniProtKB-KW"/>
</dbReference>
<evidence type="ECO:0000256" key="4">
    <source>
        <dbReference type="ARBA" id="ARBA00022598"/>
    </source>
</evidence>
<dbReference type="RefSeq" id="WP_002852099.1">
    <property type="nucleotide sequence ID" value="NZ_ADKM02000122.1"/>
</dbReference>
<evidence type="ECO:0000256" key="2">
    <source>
        <dbReference type="ARBA" id="ARBA00000751"/>
    </source>
</evidence>
<evidence type="ECO:0000259" key="10">
    <source>
        <dbReference type="Pfam" id="PF02540"/>
    </source>
</evidence>
<keyword evidence="13" id="KW-1185">Reference proteome</keyword>
<keyword evidence="5 8" id="KW-0547">Nucleotide-binding</keyword>
<dbReference type="InterPro" id="IPR014729">
    <property type="entry name" value="Rossmann-like_a/b/a_fold"/>
</dbReference>
<accession>E9SFX9</accession>
<dbReference type="Pfam" id="PF02540">
    <property type="entry name" value="NAD_synthase"/>
    <property type="match status" value="1"/>
</dbReference>
<organism evidence="12 13">
    <name type="scientific">Ruminococcus albus 8</name>
    <dbReference type="NCBI Taxonomy" id="246199"/>
    <lineage>
        <taxon>Bacteria</taxon>
        <taxon>Bacillati</taxon>
        <taxon>Bacillota</taxon>
        <taxon>Clostridia</taxon>
        <taxon>Eubacteriales</taxon>
        <taxon>Oscillospiraceae</taxon>
        <taxon>Ruminococcus</taxon>
    </lineage>
</organism>
<dbReference type="PANTHER" id="PTHR23090:SF7">
    <property type="entry name" value="NH(3)-DEPENDENT NAD(+) SYNTHETASE"/>
    <property type="match status" value="1"/>
</dbReference>